<dbReference type="PANTHER" id="PTHR43252:SF7">
    <property type="entry name" value="TRANSCRIPTIONAL REGULATOR YQJI"/>
    <property type="match status" value="1"/>
</dbReference>
<feature type="domain" description="Transcription regulator PadR N-terminal" evidence="2">
    <location>
        <begin position="77"/>
        <end position="145"/>
    </location>
</feature>
<dbReference type="AlphaFoldDB" id="A0A318GVR0"/>
<name>A0A318GVR0_9BURK</name>
<dbReference type="InterPro" id="IPR005149">
    <property type="entry name" value="Tscrpt_reg_PadR_N"/>
</dbReference>
<feature type="region of interest" description="Disordered" evidence="1">
    <location>
        <begin position="1"/>
        <end position="65"/>
    </location>
</feature>
<sequence>MHPFHDAFNSSLRGRCGHPAARGDHRHARLASPAGEGGGPAGPVKRHGGGHRGGGHGGHGGRGPRLFEQGALKLLALHLLAGQPRHGYEIIKAIEQLVGGDYSPSPGVIYPTLTYLADVGWANATEQEGGRKQYAITPAGQEQLASQRTELAALLQRLGATRQEAGARGAPEIQRAMGNLKMALQMRFAQGTPDQALVQRVAELIDQAAVGIERL</sequence>
<evidence type="ECO:0000313" key="4">
    <source>
        <dbReference type="Proteomes" id="UP000247811"/>
    </source>
</evidence>
<keyword evidence="4" id="KW-1185">Reference proteome</keyword>
<comment type="caution">
    <text evidence="3">The sequence shown here is derived from an EMBL/GenBank/DDBJ whole genome shotgun (WGS) entry which is preliminary data.</text>
</comment>
<evidence type="ECO:0000259" key="2">
    <source>
        <dbReference type="Pfam" id="PF03551"/>
    </source>
</evidence>
<feature type="compositionally biased region" description="Basic residues" evidence="1">
    <location>
        <begin position="44"/>
        <end position="54"/>
    </location>
</feature>
<dbReference type="EMBL" id="QJJS01000026">
    <property type="protein sequence ID" value="PXW92282.1"/>
    <property type="molecule type" value="Genomic_DNA"/>
</dbReference>
<dbReference type="Pfam" id="PF03551">
    <property type="entry name" value="PadR"/>
    <property type="match status" value="1"/>
</dbReference>
<dbReference type="PANTHER" id="PTHR43252">
    <property type="entry name" value="TRANSCRIPTIONAL REGULATOR YQJI"/>
    <property type="match status" value="1"/>
</dbReference>
<gene>
    <name evidence="3" type="ORF">C7444_1262</name>
</gene>
<organism evidence="3 4">
    <name type="scientific">Sphaerotilus hippei</name>
    <dbReference type="NCBI Taxonomy" id="744406"/>
    <lineage>
        <taxon>Bacteria</taxon>
        <taxon>Pseudomonadati</taxon>
        <taxon>Pseudomonadota</taxon>
        <taxon>Betaproteobacteria</taxon>
        <taxon>Burkholderiales</taxon>
        <taxon>Sphaerotilaceae</taxon>
        <taxon>Sphaerotilus</taxon>
    </lineage>
</organism>
<protein>
    <submittedName>
        <fullName evidence="3">PadR family transcriptional regulator</fullName>
    </submittedName>
</protein>
<dbReference type="InterPro" id="IPR036390">
    <property type="entry name" value="WH_DNA-bd_sf"/>
</dbReference>
<dbReference type="InterPro" id="IPR036388">
    <property type="entry name" value="WH-like_DNA-bd_sf"/>
</dbReference>
<dbReference type="Gene3D" id="1.10.10.10">
    <property type="entry name" value="Winged helix-like DNA-binding domain superfamily/Winged helix DNA-binding domain"/>
    <property type="match status" value="1"/>
</dbReference>
<dbReference type="Proteomes" id="UP000247811">
    <property type="component" value="Unassembled WGS sequence"/>
</dbReference>
<evidence type="ECO:0000256" key="1">
    <source>
        <dbReference type="SAM" id="MobiDB-lite"/>
    </source>
</evidence>
<proteinExistence type="predicted"/>
<dbReference type="SUPFAM" id="SSF46785">
    <property type="entry name" value="Winged helix' DNA-binding domain"/>
    <property type="match status" value="1"/>
</dbReference>
<accession>A0A318GVR0</accession>
<dbReference type="OrthoDB" id="9814826at2"/>
<evidence type="ECO:0000313" key="3">
    <source>
        <dbReference type="EMBL" id="PXW92282.1"/>
    </source>
</evidence>
<reference evidence="3 4" key="1">
    <citation type="submission" date="2018-05" db="EMBL/GenBank/DDBJ databases">
        <title>Genomic Encyclopedia of Type Strains, Phase IV (KMG-IV): sequencing the most valuable type-strain genomes for metagenomic binning, comparative biology and taxonomic classification.</title>
        <authorList>
            <person name="Goeker M."/>
        </authorList>
    </citation>
    <scope>NUCLEOTIDE SEQUENCE [LARGE SCALE GENOMIC DNA]</scope>
    <source>
        <strain evidence="3 4">DSM 566</strain>
    </source>
</reference>